<dbReference type="AlphaFoldDB" id="A0A5J5EKK9"/>
<dbReference type="Pfam" id="PF07173">
    <property type="entry name" value="GRDP-like"/>
    <property type="match status" value="1"/>
</dbReference>
<evidence type="ECO:0000313" key="2">
    <source>
        <dbReference type="EMBL" id="KAA8895751.1"/>
    </source>
</evidence>
<dbReference type="PANTHER" id="PTHR34365:SF7">
    <property type="entry name" value="GLYCINE-RICH DOMAIN-CONTAINING PROTEIN 1"/>
    <property type="match status" value="1"/>
</dbReference>
<feature type="region of interest" description="Disordered" evidence="1">
    <location>
        <begin position="14"/>
        <end position="68"/>
    </location>
</feature>
<dbReference type="InterPro" id="IPR009836">
    <property type="entry name" value="GRDP-like"/>
</dbReference>
<dbReference type="OrthoDB" id="2684236at2759"/>
<dbReference type="InParanoid" id="A0A5J5EKK9"/>
<keyword evidence="3" id="KW-1185">Reference proteome</keyword>
<dbReference type="Proteomes" id="UP000326924">
    <property type="component" value="Unassembled WGS sequence"/>
</dbReference>
<sequence>MPFHSRFIRLSKKPSMSLADHKRIPITPAPQSPPASPPRATRSHSGTIKPVARAPTFRNSKDKKPELPTNEEILQHVKLLALFDKLRFDISTTAGLFGHDPPPEPTQDDIDRVQEKRWQVYVTRAVERFTIWWEKAIPRTLNGFVVQELNATNYEPRFRAMLSAQKKMLEEHGDFPLPGMNLTIGVDTLPPLDVIMVWHAYAMNAICFLEDCTRMGKLDFWATGLPIDAVSKGFDESDLCYTMTEQAEVNWIKTTGLPVDNLDMPETKPVLCPLCNATTETPWTVPGTYQEPAALFGQSTSVGWSDHGFSLRCSNKGCQHNITYDTISSARFLAACRRAKEEGEYLLPVSIFDRQGKINEGIGNRYTGDPYFPHLLFDRLLRMLEKGLPRDAGIADIWEFVLKHAKKTGITRPSLDELWAIKRMMTHFHQNPGPFGVELVGTVVRQSLFNFQIACLKWDGQDSDDCLFTAQNKYRRMLQLRSNPNNRFAIVPTLDADLVWCTNLLSPQRYWLVTMNNAQCFVDHGRRRCEWLLADGFKRTYQAMHSVTGRLYTKCGCWFCEGIRATDLSLFSAKFKRKAAYYELQPKPLDPRTHISAYTGVYSGLLTKAESSRRIQALQRRHESAMEIRRKFVTDPAEQPRPADVSQALGSLGMSVCRKNYAINPCKLVVWTAKGDRGAELPDWDDVDLEFWGNDAVGGDFADGSSDGAACGADGGSCAGGASSP</sequence>
<gene>
    <name evidence="2" type="ORF">FN846DRAFT_968100</name>
</gene>
<protein>
    <submittedName>
        <fullName evidence="2">Uncharacterized protein</fullName>
    </submittedName>
</protein>
<accession>A0A5J5EKK9</accession>
<proteinExistence type="predicted"/>
<comment type="caution">
    <text evidence="2">The sequence shown here is derived from an EMBL/GenBank/DDBJ whole genome shotgun (WGS) entry which is preliminary data.</text>
</comment>
<evidence type="ECO:0000313" key="3">
    <source>
        <dbReference type="Proteomes" id="UP000326924"/>
    </source>
</evidence>
<evidence type="ECO:0000256" key="1">
    <source>
        <dbReference type="SAM" id="MobiDB-lite"/>
    </source>
</evidence>
<dbReference type="PANTHER" id="PTHR34365">
    <property type="entry name" value="ENOLASE (DUF1399)"/>
    <property type="match status" value="1"/>
</dbReference>
<feature type="compositionally biased region" description="Pro residues" evidence="1">
    <location>
        <begin position="27"/>
        <end position="37"/>
    </location>
</feature>
<reference evidence="2 3" key="1">
    <citation type="submission" date="2019-09" db="EMBL/GenBank/DDBJ databases">
        <title>Draft genome of the ectomycorrhizal ascomycete Sphaerosporella brunnea.</title>
        <authorList>
            <consortium name="DOE Joint Genome Institute"/>
            <person name="Benucci G.M."/>
            <person name="Marozzi G."/>
            <person name="Antonielli L."/>
            <person name="Sanchez S."/>
            <person name="Marco P."/>
            <person name="Wang X."/>
            <person name="Falini L.B."/>
            <person name="Barry K."/>
            <person name="Haridas S."/>
            <person name="Lipzen A."/>
            <person name="Labutti K."/>
            <person name="Grigoriev I.V."/>
            <person name="Murat C."/>
            <person name="Martin F."/>
            <person name="Albertini E."/>
            <person name="Donnini D."/>
            <person name="Bonito G."/>
        </authorList>
    </citation>
    <scope>NUCLEOTIDE SEQUENCE [LARGE SCALE GENOMIC DNA]</scope>
    <source>
        <strain evidence="2 3">Sb_GMNB300</strain>
    </source>
</reference>
<name>A0A5J5EKK9_9PEZI</name>
<dbReference type="EMBL" id="VXIS01000246">
    <property type="protein sequence ID" value="KAA8895751.1"/>
    <property type="molecule type" value="Genomic_DNA"/>
</dbReference>
<organism evidence="2 3">
    <name type="scientific">Sphaerosporella brunnea</name>
    <dbReference type="NCBI Taxonomy" id="1250544"/>
    <lineage>
        <taxon>Eukaryota</taxon>
        <taxon>Fungi</taxon>
        <taxon>Dikarya</taxon>
        <taxon>Ascomycota</taxon>
        <taxon>Pezizomycotina</taxon>
        <taxon>Pezizomycetes</taxon>
        <taxon>Pezizales</taxon>
        <taxon>Pyronemataceae</taxon>
        <taxon>Sphaerosporella</taxon>
    </lineage>
</organism>